<dbReference type="InterPro" id="IPR001128">
    <property type="entry name" value="Cyt_P450"/>
</dbReference>
<evidence type="ECO:0000313" key="8">
    <source>
        <dbReference type="EMBL" id="QBZ58287.1"/>
    </source>
</evidence>
<dbReference type="GO" id="GO:0004497">
    <property type="term" value="F:monooxygenase activity"/>
    <property type="evidence" value="ECO:0007669"/>
    <property type="project" value="UniProtKB-KW"/>
</dbReference>
<dbReference type="EMBL" id="CP034206">
    <property type="protein sequence ID" value="QBZ58287.1"/>
    <property type="molecule type" value="Genomic_DNA"/>
</dbReference>
<evidence type="ECO:0000256" key="7">
    <source>
        <dbReference type="ARBA" id="ARBA00023033"/>
    </source>
</evidence>
<evidence type="ECO:0000313" key="9">
    <source>
        <dbReference type="Proteomes" id="UP000294847"/>
    </source>
</evidence>
<dbReference type="GO" id="GO:0016705">
    <property type="term" value="F:oxidoreductase activity, acting on paired donors, with incorporation or reduction of molecular oxygen"/>
    <property type="evidence" value="ECO:0007669"/>
    <property type="project" value="InterPro"/>
</dbReference>
<evidence type="ECO:0000256" key="1">
    <source>
        <dbReference type="ARBA" id="ARBA00001971"/>
    </source>
</evidence>
<sequence length="263" mass="29313">MFSLFETLRPVNVFNRIGIYSRCTMFFFTFYEGYRVQNRGRIPRRTFGTTPNTISCVFGPGHGGTRAYPPWVCRQAFAGLKKASSNEKGLHPVEMTSWFHWLTFDVVGDLAFETRSTYEDEAEIDPVNTQGLKYLNAVVNESLLIRTPVPGSGPRIAAPGATTIVGHYIPEDVGIHTKKLEADLLTNPGQIVVDINTWAVHHDPNSFTLPESFVPEPGLGDGRFMNGRLDAVKAFSTEPRSYIGKNLAYAQIRMVSTRTNFGS</sequence>
<dbReference type="Pfam" id="PF00067">
    <property type="entry name" value="p450"/>
    <property type="match status" value="1"/>
</dbReference>
<dbReference type="InterPro" id="IPR050121">
    <property type="entry name" value="Cytochrome_P450_monoxygenase"/>
</dbReference>
<gene>
    <name evidence="8" type="ORF">PoMZ_03232</name>
</gene>
<dbReference type="AlphaFoldDB" id="A0A4P7N6N7"/>
<keyword evidence="7" id="KW-0503">Monooxygenase</keyword>
<protein>
    <submittedName>
        <fullName evidence="8">Uncharacterized protein</fullName>
    </submittedName>
</protein>
<dbReference type="PANTHER" id="PTHR24305">
    <property type="entry name" value="CYTOCHROME P450"/>
    <property type="match status" value="1"/>
</dbReference>
<dbReference type="PANTHER" id="PTHR24305:SF29">
    <property type="entry name" value="BENZOATE-PARA-HYDROXYLASE"/>
    <property type="match status" value="1"/>
</dbReference>
<evidence type="ECO:0000256" key="5">
    <source>
        <dbReference type="ARBA" id="ARBA00023002"/>
    </source>
</evidence>
<organism evidence="8 9">
    <name type="scientific">Pyricularia oryzae</name>
    <name type="common">Rice blast fungus</name>
    <name type="synonym">Magnaporthe oryzae</name>
    <dbReference type="NCBI Taxonomy" id="318829"/>
    <lineage>
        <taxon>Eukaryota</taxon>
        <taxon>Fungi</taxon>
        <taxon>Dikarya</taxon>
        <taxon>Ascomycota</taxon>
        <taxon>Pezizomycotina</taxon>
        <taxon>Sordariomycetes</taxon>
        <taxon>Sordariomycetidae</taxon>
        <taxon>Magnaporthales</taxon>
        <taxon>Pyriculariaceae</taxon>
        <taxon>Pyricularia</taxon>
    </lineage>
</organism>
<keyword evidence="5" id="KW-0560">Oxidoreductase</keyword>
<name>A0A4P7N6N7_PYROR</name>
<proteinExistence type="inferred from homology"/>
<dbReference type="Proteomes" id="UP000294847">
    <property type="component" value="Chromosome 3"/>
</dbReference>
<keyword evidence="4" id="KW-0479">Metal-binding</keyword>
<comment type="similarity">
    <text evidence="2">Belongs to the cytochrome P450 family.</text>
</comment>
<dbReference type="SUPFAM" id="SSF48264">
    <property type="entry name" value="Cytochrome P450"/>
    <property type="match status" value="1"/>
</dbReference>
<dbReference type="InterPro" id="IPR036396">
    <property type="entry name" value="Cyt_P450_sf"/>
</dbReference>
<dbReference type="GO" id="GO:0005506">
    <property type="term" value="F:iron ion binding"/>
    <property type="evidence" value="ECO:0007669"/>
    <property type="project" value="InterPro"/>
</dbReference>
<keyword evidence="6" id="KW-0408">Iron</keyword>
<evidence type="ECO:0000256" key="3">
    <source>
        <dbReference type="ARBA" id="ARBA00022617"/>
    </source>
</evidence>
<keyword evidence="3" id="KW-0349">Heme</keyword>
<reference evidence="8 9" key="1">
    <citation type="journal article" date="2019" name="Mol. Biol. Evol.">
        <title>Blast fungal genomes show frequent chromosomal changes, gene gains and losses, and effector gene turnover.</title>
        <authorList>
            <person name="Gomez Luciano L.B."/>
            <person name="Jason Tsai I."/>
            <person name="Chuma I."/>
            <person name="Tosa Y."/>
            <person name="Chen Y.H."/>
            <person name="Li J.Y."/>
            <person name="Li M.Y."/>
            <person name="Jade Lu M.Y."/>
            <person name="Nakayashiki H."/>
            <person name="Li W.H."/>
        </authorList>
    </citation>
    <scope>NUCLEOTIDE SEQUENCE [LARGE SCALE GENOMIC DNA]</scope>
    <source>
        <strain evidence="8">MZ5-1-6</strain>
    </source>
</reference>
<dbReference type="GO" id="GO:0020037">
    <property type="term" value="F:heme binding"/>
    <property type="evidence" value="ECO:0007669"/>
    <property type="project" value="InterPro"/>
</dbReference>
<evidence type="ECO:0000256" key="6">
    <source>
        <dbReference type="ARBA" id="ARBA00023004"/>
    </source>
</evidence>
<dbReference type="Gene3D" id="1.10.630.10">
    <property type="entry name" value="Cytochrome P450"/>
    <property type="match status" value="1"/>
</dbReference>
<comment type="cofactor">
    <cofactor evidence="1">
        <name>heme</name>
        <dbReference type="ChEBI" id="CHEBI:30413"/>
    </cofactor>
</comment>
<accession>A0A4P7N6N7</accession>
<evidence type="ECO:0000256" key="2">
    <source>
        <dbReference type="ARBA" id="ARBA00010617"/>
    </source>
</evidence>
<evidence type="ECO:0000256" key="4">
    <source>
        <dbReference type="ARBA" id="ARBA00022723"/>
    </source>
</evidence>